<evidence type="ECO:0000313" key="3">
    <source>
        <dbReference type="EMBL" id="GJJ76090.1"/>
    </source>
</evidence>
<sequence>MPHFIRRKSDSLTFTFLWWAAFFISGTDALHHQQGSSSSPLDGNLDIQQQQMKACQQDFIELKDQMRRHAKVLKHLQTHEERFKDTETLLNEYYLDMDVVETVGDGPSLAELSEDVSSLSRDARDMTQDIKLPSGSPPVLGKIFSVIGNLQSTAFFKVAPKSYDPLHSSTGMGSCGLNSRLGWKSGLRRMDDNDKDGVSVGSTWR</sequence>
<dbReference type="AlphaFoldDB" id="A0A9P3LZL8"/>
<dbReference type="Proteomes" id="UP000827284">
    <property type="component" value="Unassembled WGS sequence"/>
</dbReference>
<name>A0A9P3LZL8_9FUNG</name>
<gene>
    <name evidence="3" type="ORF">EMPS_08449</name>
</gene>
<dbReference type="EMBL" id="BQFW01000012">
    <property type="protein sequence ID" value="GJJ76090.1"/>
    <property type="molecule type" value="Genomic_DNA"/>
</dbReference>
<evidence type="ECO:0000256" key="1">
    <source>
        <dbReference type="SAM" id="MobiDB-lite"/>
    </source>
</evidence>
<evidence type="ECO:0000256" key="2">
    <source>
        <dbReference type="SAM" id="SignalP"/>
    </source>
</evidence>
<feature type="chain" id="PRO_5040499463" evidence="2">
    <location>
        <begin position="30"/>
        <end position="205"/>
    </location>
</feature>
<keyword evidence="4" id="KW-1185">Reference proteome</keyword>
<evidence type="ECO:0000313" key="4">
    <source>
        <dbReference type="Proteomes" id="UP000827284"/>
    </source>
</evidence>
<feature type="region of interest" description="Disordered" evidence="1">
    <location>
        <begin position="186"/>
        <end position="205"/>
    </location>
</feature>
<dbReference type="OrthoDB" id="2306594at2759"/>
<feature type="compositionally biased region" description="Basic and acidic residues" evidence="1">
    <location>
        <begin position="188"/>
        <end position="197"/>
    </location>
</feature>
<keyword evidence="2" id="KW-0732">Signal</keyword>
<reference evidence="3" key="1">
    <citation type="submission" date="2021-11" db="EMBL/GenBank/DDBJ databases">
        <authorList>
            <person name="Herlambang A."/>
            <person name="Guo Y."/>
            <person name="Takashima Y."/>
            <person name="Nishizawa T."/>
        </authorList>
    </citation>
    <scope>NUCLEOTIDE SEQUENCE</scope>
    <source>
        <strain evidence="3">E1425</strain>
    </source>
</reference>
<reference evidence="3" key="2">
    <citation type="journal article" date="2022" name="Microbiol. Resour. Announc.">
        <title>Whole-Genome Sequence of Entomortierella parvispora E1425, a Mucoromycotan Fungus Associated with Burkholderiaceae-Related Endosymbiotic Bacteria.</title>
        <authorList>
            <person name="Herlambang A."/>
            <person name="Guo Y."/>
            <person name="Takashima Y."/>
            <person name="Narisawa K."/>
            <person name="Ohta H."/>
            <person name="Nishizawa T."/>
        </authorList>
    </citation>
    <scope>NUCLEOTIDE SEQUENCE</scope>
    <source>
        <strain evidence="3">E1425</strain>
    </source>
</reference>
<proteinExistence type="predicted"/>
<accession>A0A9P3LZL8</accession>
<feature type="signal peptide" evidence="2">
    <location>
        <begin position="1"/>
        <end position="29"/>
    </location>
</feature>
<comment type="caution">
    <text evidence="3">The sequence shown here is derived from an EMBL/GenBank/DDBJ whole genome shotgun (WGS) entry which is preliminary data.</text>
</comment>
<protein>
    <submittedName>
        <fullName evidence="3">Uncharacterized protein</fullName>
    </submittedName>
</protein>
<organism evidence="3 4">
    <name type="scientific">Entomortierella parvispora</name>
    <dbReference type="NCBI Taxonomy" id="205924"/>
    <lineage>
        <taxon>Eukaryota</taxon>
        <taxon>Fungi</taxon>
        <taxon>Fungi incertae sedis</taxon>
        <taxon>Mucoromycota</taxon>
        <taxon>Mortierellomycotina</taxon>
        <taxon>Mortierellomycetes</taxon>
        <taxon>Mortierellales</taxon>
        <taxon>Mortierellaceae</taxon>
        <taxon>Entomortierella</taxon>
    </lineage>
</organism>